<dbReference type="Proteomes" id="UP000010471">
    <property type="component" value="Chromosome"/>
</dbReference>
<reference evidence="4 5" key="1">
    <citation type="submission" date="2012-06" db="EMBL/GenBank/DDBJ databases">
        <title>Finished chromosome of genome of Microcoleus sp. PCC 7113.</title>
        <authorList>
            <consortium name="US DOE Joint Genome Institute"/>
            <person name="Gugger M."/>
            <person name="Coursin T."/>
            <person name="Rippka R."/>
            <person name="Tandeau De Marsac N."/>
            <person name="Huntemann M."/>
            <person name="Wei C.-L."/>
            <person name="Han J."/>
            <person name="Detter J.C."/>
            <person name="Han C."/>
            <person name="Tapia R."/>
            <person name="Chen A."/>
            <person name="Kyrpides N."/>
            <person name="Mavromatis K."/>
            <person name="Markowitz V."/>
            <person name="Szeto E."/>
            <person name="Ivanova N."/>
            <person name="Pagani I."/>
            <person name="Pati A."/>
            <person name="Goodwin L."/>
            <person name="Nordberg H.P."/>
            <person name="Cantor M.N."/>
            <person name="Hua S.X."/>
            <person name="Woyke T."/>
            <person name="Kerfeld C.A."/>
        </authorList>
    </citation>
    <scope>NUCLEOTIDE SEQUENCE [LARGE SCALE GENOMIC DNA]</scope>
    <source>
        <strain evidence="4 5">PCC 7113</strain>
    </source>
</reference>
<protein>
    <submittedName>
        <fullName evidence="4">Putative thioesterase involved in non-ribosomal peptide biosynthesis</fullName>
    </submittedName>
</protein>
<name>K9WB68_9CYAN</name>
<keyword evidence="5" id="KW-1185">Reference proteome</keyword>
<evidence type="ECO:0000256" key="2">
    <source>
        <dbReference type="ARBA" id="ARBA00022801"/>
    </source>
</evidence>
<dbReference type="GO" id="GO:0016787">
    <property type="term" value="F:hydrolase activity"/>
    <property type="evidence" value="ECO:0007669"/>
    <property type="project" value="UniProtKB-KW"/>
</dbReference>
<dbReference type="STRING" id="1173027.Mic7113_1740"/>
<dbReference type="GO" id="GO:0008610">
    <property type="term" value="P:lipid biosynthetic process"/>
    <property type="evidence" value="ECO:0007669"/>
    <property type="project" value="TreeGrafter"/>
</dbReference>
<feature type="domain" description="Thioesterase TesA-like" evidence="3">
    <location>
        <begin position="25"/>
        <end position="244"/>
    </location>
</feature>
<sequence>MTTAQTSKSWVICPQPNAQAKLRLFCFHYAGGGAWSFRTWSDNLPSSVEVCSVELPGRGFRLTEAAFTNLDPLVQAIADALLPRLDKPFAFFGHSMGGLVSFELTRLLRRNYNLNPVQLYVSGHRAPQLPDPDPPIHNLPEPEFLEELRDLEGTPQAVLENAELMQLLLPTLRADFTVVETYAYTAEPPLDCPITAFGGLQDREVSYDELKAWQEQTNIAFSLHMLPGNHFFLHSAQSLLLKLLSQDLHQLICEVDPLR</sequence>
<dbReference type="PANTHER" id="PTHR11487:SF0">
    <property type="entry name" value="S-ACYL FATTY ACID SYNTHASE THIOESTERASE, MEDIUM CHAIN"/>
    <property type="match status" value="1"/>
</dbReference>
<dbReference type="InterPro" id="IPR001031">
    <property type="entry name" value="Thioesterase"/>
</dbReference>
<keyword evidence="2" id="KW-0378">Hydrolase</keyword>
<dbReference type="HOGENOM" id="CLU_070456_1_1_3"/>
<dbReference type="Pfam" id="PF00975">
    <property type="entry name" value="Thioesterase"/>
    <property type="match status" value="1"/>
</dbReference>
<dbReference type="RefSeq" id="WP_015181752.1">
    <property type="nucleotide sequence ID" value="NC_019738.1"/>
</dbReference>
<dbReference type="InterPro" id="IPR012223">
    <property type="entry name" value="TEII"/>
</dbReference>
<dbReference type="InterPro" id="IPR029058">
    <property type="entry name" value="AB_hydrolase_fold"/>
</dbReference>
<dbReference type="SUPFAM" id="SSF53474">
    <property type="entry name" value="alpha/beta-Hydrolases"/>
    <property type="match status" value="1"/>
</dbReference>
<dbReference type="AlphaFoldDB" id="K9WB68"/>
<evidence type="ECO:0000256" key="1">
    <source>
        <dbReference type="ARBA" id="ARBA00007169"/>
    </source>
</evidence>
<accession>K9WB68</accession>
<dbReference type="InterPro" id="IPR020802">
    <property type="entry name" value="TesA-like"/>
</dbReference>
<dbReference type="Gene3D" id="3.40.50.1820">
    <property type="entry name" value="alpha/beta hydrolase"/>
    <property type="match status" value="1"/>
</dbReference>
<dbReference type="eggNOG" id="COG3208">
    <property type="taxonomic scope" value="Bacteria"/>
</dbReference>
<dbReference type="SMART" id="SM00824">
    <property type="entry name" value="PKS_TE"/>
    <property type="match status" value="1"/>
</dbReference>
<organism evidence="4 5">
    <name type="scientific">Allocoleopsis franciscana PCC 7113</name>
    <dbReference type="NCBI Taxonomy" id="1173027"/>
    <lineage>
        <taxon>Bacteria</taxon>
        <taxon>Bacillati</taxon>
        <taxon>Cyanobacteriota</taxon>
        <taxon>Cyanophyceae</taxon>
        <taxon>Coleofasciculales</taxon>
        <taxon>Coleofasciculaceae</taxon>
        <taxon>Allocoleopsis</taxon>
        <taxon>Allocoleopsis franciscana</taxon>
    </lineage>
</organism>
<dbReference type="PANTHER" id="PTHR11487">
    <property type="entry name" value="THIOESTERASE"/>
    <property type="match status" value="1"/>
</dbReference>
<evidence type="ECO:0000313" key="4">
    <source>
        <dbReference type="EMBL" id="AFZ17600.1"/>
    </source>
</evidence>
<evidence type="ECO:0000313" key="5">
    <source>
        <dbReference type="Proteomes" id="UP000010471"/>
    </source>
</evidence>
<comment type="similarity">
    <text evidence="1">Belongs to the thioesterase family.</text>
</comment>
<evidence type="ECO:0000259" key="3">
    <source>
        <dbReference type="SMART" id="SM00824"/>
    </source>
</evidence>
<dbReference type="KEGG" id="mic:Mic7113_1740"/>
<dbReference type="PATRIC" id="fig|1173027.3.peg.1922"/>
<dbReference type="EMBL" id="CP003630">
    <property type="protein sequence ID" value="AFZ17600.1"/>
    <property type="molecule type" value="Genomic_DNA"/>
</dbReference>
<dbReference type="OrthoDB" id="2213423at2"/>
<gene>
    <name evidence="4" type="ORF">Mic7113_1740</name>
</gene>
<proteinExistence type="inferred from homology"/>